<accession>A0AAV0CSX0</accession>
<gene>
    <name evidence="2" type="ORF">CEPIT_LOCUS8667</name>
</gene>
<reference evidence="2" key="1">
    <citation type="submission" date="2022-07" db="EMBL/GenBank/DDBJ databases">
        <authorList>
            <person name="Macas J."/>
            <person name="Novak P."/>
            <person name="Neumann P."/>
        </authorList>
    </citation>
    <scope>NUCLEOTIDE SEQUENCE</scope>
</reference>
<proteinExistence type="predicted"/>
<comment type="caution">
    <text evidence="2">The sequence shown here is derived from an EMBL/GenBank/DDBJ whole genome shotgun (WGS) entry which is preliminary data.</text>
</comment>
<protein>
    <submittedName>
        <fullName evidence="2">Uncharacterized protein</fullName>
    </submittedName>
</protein>
<name>A0AAV0CSX0_9ASTE</name>
<dbReference type="EMBL" id="CAMAPF010000045">
    <property type="protein sequence ID" value="CAH9083751.1"/>
    <property type="molecule type" value="Genomic_DNA"/>
</dbReference>
<dbReference type="Proteomes" id="UP001152523">
    <property type="component" value="Unassembled WGS sequence"/>
</dbReference>
<feature type="region of interest" description="Disordered" evidence="1">
    <location>
        <begin position="272"/>
        <end position="291"/>
    </location>
</feature>
<sequence length="291" mass="31098">MTIGFIIASSSLSGSAHHHRHPLITTGPPGLGVMLYLKTSLPSAKCLELATELAIPFRDSNRRLYMTIGFIIASSSLSGSAHHHRHPLITTGPPGLGVMLYLKTSLPSAKCLELATELAIPFRDSNRRLYMTIGFIIASSSLSGSAHHHRHPLITTGPPGLGVMLYLKTSLPSAKCLELATELAIPFRDSNRRLYMTIGFIIASSSLSGSAHHHRHPLITTGPPGLGVVLYLKTGLPSAKCLELATGLAIPLRDGDYRFYMTIGFIIASSSLSGSAPHRHPHITTGLPALA</sequence>
<evidence type="ECO:0000313" key="2">
    <source>
        <dbReference type="EMBL" id="CAH9083751.1"/>
    </source>
</evidence>
<evidence type="ECO:0000313" key="3">
    <source>
        <dbReference type="Proteomes" id="UP001152523"/>
    </source>
</evidence>
<dbReference type="AlphaFoldDB" id="A0AAV0CSX0"/>
<evidence type="ECO:0000256" key="1">
    <source>
        <dbReference type="SAM" id="MobiDB-lite"/>
    </source>
</evidence>
<keyword evidence="3" id="KW-1185">Reference proteome</keyword>
<organism evidence="2 3">
    <name type="scientific">Cuscuta epithymum</name>
    <dbReference type="NCBI Taxonomy" id="186058"/>
    <lineage>
        <taxon>Eukaryota</taxon>
        <taxon>Viridiplantae</taxon>
        <taxon>Streptophyta</taxon>
        <taxon>Embryophyta</taxon>
        <taxon>Tracheophyta</taxon>
        <taxon>Spermatophyta</taxon>
        <taxon>Magnoliopsida</taxon>
        <taxon>eudicotyledons</taxon>
        <taxon>Gunneridae</taxon>
        <taxon>Pentapetalae</taxon>
        <taxon>asterids</taxon>
        <taxon>lamiids</taxon>
        <taxon>Solanales</taxon>
        <taxon>Convolvulaceae</taxon>
        <taxon>Cuscuteae</taxon>
        <taxon>Cuscuta</taxon>
        <taxon>Cuscuta subgen. Cuscuta</taxon>
    </lineage>
</organism>